<organism evidence="3 4">
    <name type="scientific">Hyaloscypha hepaticicola</name>
    <dbReference type="NCBI Taxonomy" id="2082293"/>
    <lineage>
        <taxon>Eukaryota</taxon>
        <taxon>Fungi</taxon>
        <taxon>Dikarya</taxon>
        <taxon>Ascomycota</taxon>
        <taxon>Pezizomycotina</taxon>
        <taxon>Leotiomycetes</taxon>
        <taxon>Helotiales</taxon>
        <taxon>Hyaloscyphaceae</taxon>
        <taxon>Hyaloscypha</taxon>
    </lineage>
</organism>
<feature type="compositionally biased region" description="Low complexity" evidence="1">
    <location>
        <begin position="1"/>
        <end position="11"/>
    </location>
</feature>
<evidence type="ECO:0000256" key="1">
    <source>
        <dbReference type="SAM" id="MobiDB-lite"/>
    </source>
</evidence>
<evidence type="ECO:0008006" key="5">
    <source>
        <dbReference type="Google" id="ProtNLM"/>
    </source>
</evidence>
<proteinExistence type="predicted"/>
<feature type="transmembrane region" description="Helical" evidence="2">
    <location>
        <begin position="76"/>
        <end position="97"/>
    </location>
</feature>
<keyword evidence="4" id="KW-1185">Reference proteome</keyword>
<feature type="transmembrane region" description="Helical" evidence="2">
    <location>
        <begin position="159"/>
        <end position="181"/>
    </location>
</feature>
<dbReference type="Proteomes" id="UP000235672">
    <property type="component" value="Unassembled WGS sequence"/>
</dbReference>
<dbReference type="OrthoDB" id="5342507at2759"/>
<name>A0A2J6PN22_9HELO</name>
<protein>
    <recommendedName>
        <fullName evidence="5">MARVEL domain-containing protein</fullName>
    </recommendedName>
</protein>
<feature type="transmembrane region" description="Helical" evidence="2">
    <location>
        <begin position="104"/>
        <end position="124"/>
    </location>
</feature>
<keyword evidence="2" id="KW-1133">Transmembrane helix</keyword>
<feature type="region of interest" description="Disordered" evidence="1">
    <location>
        <begin position="1"/>
        <end position="23"/>
    </location>
</feature>
<accession>A0A2J6PN22</accession>
<gene>
    <name evidence="3" type="ORF">NA56DRAFT_754035</name>
</gene>
<keyword evidence="2" id="KW-0812">Transmembrane</keyword>
<sequence>MFGRTNNSSTRTGGGTAAGVDGAPRTTRSHELFQHILRALQFLSATTSLILFSIRIAKIIRLAHRASQSNGAVEGILAAAVLYTLVATALTFALRAGAGTSLRILLVIFDLLFVGAFVAVAVLTSPKRHGSSGPCTNDTSAYNFINRHTSGDFNCKLPWGTFILAIFSTLLHAITAATHAAKDHRRTRRNDHIANKEAQYHGRDGFVDGQGPDYYNGRSTRV</sequence>
<keyword evidence="2" id="KW-0472">Membrane</keyword>
<feature type="transmembrane region" description="Helical" evidence="2">
    <location>
        <begin position="35"/>
        <end position="56"/>
    </location>
</feature>
<evidence type="ECO:0000313" key="3">
    <source>
        <dbReference type="EMBL" id="PMD15276.1"/>
    </source>
</evidence>
<dbReference type="EMBL" id="KZ613514">
    <property type="protein sequence ID" value="PMD15276.1"/>
    <property type="molecule type" value="Genomic_DNA"/>
</dbReference>
<dbReference type="AlphaFoldDB" id="A0A2J6PN22"/>
<reference evidence="3 4" key="1">
    <citation type="submission" date="2016-05" db="EMBL/GenBank/DDBJ databases">
        <title>A degradative enzymes factory behind the ericoid mycorrhizal symbiosis.</title>
        <authorList>
            <consortium name="DOE Joint Genome Institute"/>
            <person name="Martino E."/>
            <person name="Morin E."/>
            <person name="Grelet G."/>
            <person name="Kuo A."/>
            <person name="Kohler A."/>
            <person name="Daghino S."/>
            <person name="Barry K."/>
            <person name="Choi C."/>
            <person name="Cichocki N."/>
            <person name="Clum A."/>
            <person name="Copeland A."/>
            <person name="Hainaut M."/>
            <person name="Haridas S."/>
            <person name="Labutti K."/>
            <person name="Lindquist E."/>
            <person name="Lipzen A."/>
            <person name="Khouja H.-R."/>
            <person name="Murat C."/>
            <person name="Ohm R."/>
            <person name="Olson A."/>
            <person name="Spatafora J."/>
            <person name="Veneault-Fourrey C."/>
            <person name="Henrissat B."/>
            <person name="Grigoriev I."/>
            <person name="Martin F."/>
            <person name="Perotto S."/>
        </authorList>
    </citation>
    <scope>NUCLEOTIDE SEQUENCE [LARGE SCALE GENOMIC DNA]</scope>
    <source>
        <strain evidence="3 4">UAMH 7357</strain>
    </source>
</reference>
<feature type="region of interest" description="Disordered" evidence="1">
    <location>
        <begin position="202"/>
        <end position="222"/>
    </location>
</feature>
<evidence type="ECO:0000256" key="2">
    <source>
        <dbReference type="SAM" id="Phobius"/>
    </source>
</evidence>
<evidence type="ECO:0000313" key="4">
    <source>
        <dbReference type="Proteomes" id="UP000235672"/>
    </source>
</evidence>